<evidence type="ECO:0000313" key="2">
    <source>
        <dbReference type="Proteomes" id="UP000589520"/>
    </source>
</evidence>
<accession>A0A7Y9TF51</accession>
<proteinExistence type="predicted"/>
<dbReference type="RefSeq" id="WP_246301539.1">
    <property type="nucleotide sequence ID" value="NZ_JACCCW010000001.1"/>
</dbReference>
<dbReference type="AlphaFoldDB" id="A0A7Y9TF51"/>
<dbReference type="Proteomes" id="UP000589520">
    <property type="component" value="Unassembled WGS sequence"/>
</dbReference>
<comment type="caution">
    <text evidence="1">The sequence shown here is derived from an EMBL/GenBank/DDBJ whole genome shotgun (WGS) entry which is preliminary data.</text>
</comment>
<dbReference type="EMBL" id="JACCCW010000001">
    <property type="protein sequence ID" value="NYF77964.1"/>
    <property type="molecule type" value="Genomic_DNA"/>
</dbReference>
<name>A0A7Y9TF51_9BACT</name>
<reference evidence="1 2" key="1">
    <citation type="submission" date="2020-07" db="EMBL/GenBank/DDBJ databases">
        <title>Genomic Encyclopedia of Type Strains, Phase IV (KMG-V): Genome sequencing to study the core and pangenomes of soil and plant-associated prokaryotes.</title>
        <authorList>
            <person name="Whitman W."/>
        </authorList>
    </citation>
    <scope>NUCLEOTIDE SEQUENCE [LARGE SCALE GENOMIC DNA]</scope>
    <source>
        <strain evidence="1 2">X4EP2</strain>
    </source>
</reference>
<keyword evidence="2" id="KW-1185">Reference proteome</keyword>
<sequence>MYRQIPRTEILDALAHLRELHRQVRPSNDRERYAFERRELVTKNLFSNLRRTGDHPTLSMLLEIADMFSLTIEGAHRLFGYDLGGIREYDFRLNGGRTHIVESYAFERDLLVDLPLELASSEAFASDGTLRELVRSWQRDVPMRALKGPAWRRPGAFYVHVGTEDSLGSSLPPGAMALVEPIEEEEARQPNPRSIYLLQFGNGYRCSRCVVSRGRLQLLNAERSYSGPQEFAYPKSVRIAGRIRMFAVPLPLPEYSQLSFTRYEGNAELVLPWEHRTRDQLLAAKHKRFRRSQDEEQHVREFLQAELHTKFSDRTWRRYRSPGPSEPHVPALLHLTLTHFARYTDSLQAGGYMIRDSSRFSLETLLTAKHYGELLTPRPTASVPMPTEVWETRRSEFVEWPPLLAVKFPQLRLWDDRVIRLAQGSPIRGLHPQIAPGSWMLLEKLTGIPDTRSDGSKKGWSRPLYVFRRGVEILCGYLEREGNRFALLSSNDEGSAKVTFHPDGLRDVSRVCGVAVPI</sequence>
<evidence type="ECO:0000313" key="1">
    <source>
        <dbReference type="EMBL" id="NYF77964.1"/>
    </source>
</evidence>
<protein>
    <submittedName>
        <fullName evidence="1">Uncharacterized protein</fullName>
    </submittedName>
</protein>
<gene>
    <name evidence="1" type="ORF">HDF17_000251</name>
</gene>
<organism evidence="1 2">
    <name type="scientific">Granulicella arctica</name>
    <dbReference type="NCBI Taxonomy" id="940613"/>
    <lineage>
        <taxon>Bacteria</taxon>
        <taxon>Pseudomonadati</taxon>
        <taxon>Acidobacteriota</taxon>
        <taxon>Terriglobia</taxon>
        <taxon>Terriglobales</taxon>
        <taxon>Acidobacteriaceae</taxon>
        <taxon>Granulicella</taxon>
    </lineage>
</organism>